<dbReference type="Pfam" id="PF00400">
    <property type="entry name" value="WD40"/>
    <property type="match status" value="2"/>
</dbReference>
<dbReference type="Proteomes" id="UP001301350">
    <property type="component" value="Unassembled WGS sequence"/>
</dbReference>
<evidence type="ECO:0000256" key="4">
    <source>
        <dbReference type="ARBA" id="ARBA00023242"/>
    </source>
</evidence>
<feature type="repeat" description="WD" evidence="5">
    <location>
        <begin position="368"/>
        <end position="410"/>
    </location>
</feature>
<keyword evidence="4" id="KW-0539">Nucleus</keyword>
<feature type="compositionally biased region" description="Basic residues" evidence="6">
    <location>
        <begin position="1"/>
        <end position="17"/>
    </location>
</feature>
<name>A0AAV9IYK6_CYACA</name>
<comment type="subcellular location">
    <subcellularLocation>
        <location evidence="1">Nucleus</location>
    </subcellularLocation>
</comment>
<evidence type="ECO:0000256" key="6">
    <source>
        <dbReference type="SAM" id="MobiDB-lite"/>
    </source>
</evidence>
<dbReference type="PROSITE" id="PS00678">
    <property type="entry name" value="WD_REPEATS_1"/>
    <property type="match status" value="2"/>
</dbReference>
<sequence>MVPGKRRGPKSRSRRQWRSSPTTADDGENGPADGDSSEQESVDSAGAGVYDESAYKMRFELNVEWPCLSFDVVRAGNASAALPAEVWIVAGTQASAPAKNSLNVLHLSRLGSTNKRGDADEDDDESDESDSSSDSAESPSDAKGAQRPATPHLDYVRIRHNGSINRVRCLPQVPHVVAAWSDQGSVGIFDIHEALRLLPPTASRTERIATTMTRSPSHRFQTGTAEGFALDWSPLSAGWLAFGDCRGRLAVAGPAASGGAAASWSAQQPLAGHDQSVEDIQWSPTEATVLASCSCDRSIRFWDTRQSGGAALTVPEAHDCDINGIAWNRIDTHLLASGDDAGGFCVWDLRMVNSQASANGAAEPAGSFRYHDAPVTALEWHPHESSVLCASSADGSVSIWDLSVERDPEEEAIALAHAGDDPAALQEWLQRLPPQLLFVHQGQVDVKEVHWHPLGDTSAFLLSTALGGLHVFKPINI</sequence>
<dbReference type="EMBL" id="JANCYW010000011">
    <property type="protein sequence ID" value="KAK4537231.1"/>
    <property type="molecule type" value="Genomic_DNA"/>
</dbReference>
<dbReference type="AlphaFoldDB" id="A0AAV9IYK6"/>
<dbReference type="GO" id="GO:0005730">
    <property type="term" value="C:nucleolus"/>
    <property type="evidence" value="ECO:0007669"/>
    <property type="project" value="TreeGrafter"/>
</dbReference>
<dbReference type="InterPro" id="IPR015943">
    <property type="entry name" value="WD40/YVTN_repeat-like_dom_sf"/>
</dbReference>
<dbReference type="PANTHER" id="PTHR45903">
    <property type="entry name" value="GLUTAMATE-RICH WD REPEAT-CONTAINING PROTEIN 1"/>
    <property type="match status" value="1"/>
</dbReference>
<evidence type="ECO:0000313" key="9">
    <source>
        <dbReference type="Proteomes" id="UP001301350"/>
    </source>
</evidence>
<dbReference type="SMART" id="SM00320">
    <property type="entry name" value="WD40"/>
    <property type="match status" value="5"/>
</dbReference>
<keyword evidence="9" id="KW-1185">Reference proteome</keyword>
<evidence type="ECO:0000256" key="1">
    <source>
        <dbReference type="ARBA" id="ARBA00004123"/>
    </source>
</evidence>
<dbReference type="GO" id="GO:0042254">
    <property type="term" value="P:ribosome biogenesis"/>
    <property type="evidence" value="ECO:0007669"/>
    <property type="project" value="TreeGrafter"/>
</dbReference>
<feature type="compositionally biased region" description="Acidic residues" evidence="6">
    <location>
        <begin position="119"/>
        <end position="131"/>
    </location>
</feature>
<dbReference type="Gene3D" id="2.130.10.10">
    <property type="entry name" value="YVTN repeat-like/Quinoprotein amine dehydrogenase"/>
    <property type="match status" value="1"/>
</dbReference>
<keyword evidence="2 5" id="KW-0853">WD repeat</keyword>
<dbReference type="PANTHER" id="PTHR45903:SF1">
    <property type="entry name" value="GLUTAMATE-RICH WD REPEAT-CONTAINING PROTEIN 1"/>
    <property type="match status" value="1"/>
</dbReference>
<keyword evidence="3" id="KW-0677">Repeat</keyword>
<protein>
    <recommendedName>
        <fullName evidence="7">Histone-binding protein RBBP4-like N-terminal domain-containing protein</fullName>
    </recommendedName>
</protein>
<evidence type="ECO:0000256" key="2">
    <source>
        <dbReference type="ARBA" id="ARBA00022574"/>
    </source>
</evidence>
<comment type="caution">
    <text evidence="8">The sequence shown here is derived from an EMBL/GenBank/DDBJ whole genome shotgun (WGS) entry which is preliminary data.</text>
</comment>
<reference evidence="8 9" key="1">
    <citation type="submission" date="2022-07" db="EMBL/GenBank/DDBJ databases">
        <title>Genome-wide signatures of adaptation to extreme environments.</title>
        <authorList>
            <person name="Cho C.H."/>
            <person name="Yoon H.S."/>
        </authorList>
    </citation>
    <scope>NUCLEOTIDE SEQUENCE [LARGE SCALE GENOMIC DNA]</scope>
    <source>
        <strain evidence="8 9">DBV 063 E5</strain>
    </source>
</reference>
<evidence type="ECO:0000256" key="3">
    <source>
        <dbReference type="ARBA" id="ARBA00022737"/>
    </source>
</evidence>
<evidence type="ECO:0000313" key="8">
    <source>
        <dbReference type="EMBL" id="KAK4537231.1"/>
    </source>
</evidence>
<dbReference type="InterPro" id="IPR051972">
    <property type="entry name" value="Glutamate-rich_WD_repeat"/>
</dbReference>
<dbReference type="PROSITE" id="PS50082">
    <property type="entry name" value="WD_REPEATS_2"/>
    <property type="match status" value="2"/>
</dbReference>
<dbReference type="InterPro" id="IPR001680">
    <property type="entry name" value="WD40_rpt"/>
</dbReference>
<dbReference type="Pfam" id="PF12265">
    <property type="entry name" value="CAF1C_H4-bd"/>
    <property type="match status" value="1"/>
</dbReference>
<feature type="region of interest" description="Disordered" evidence="6">
    <location>
        <begin position="112"/>
        <end position="152"/>
    </location>
</feature>
<organism evidence="8 9">
    <name type="scientific">Cyanidium caldarium</name>
    <name type="common">Red alga</name>
    <dbReference type="NCBI Taxonomy" id="2771"/>
    <lineage>
        <taxon>Eukaryota</taxon>
        <taxon>Rhodophyta</taxon>
        <taxon>Bangiophyceae</taxon>
        <taxon>Cyanidiales</taxon>
        <taxon>Cyanidiaceae</taxon>
        <taxon>Cyanidium</taxon>
    </lineage>
</organism>
<feature type="repeat" description="WD" evidence="5">
    <location>
        <begin position="270"/>
        <end position="305"/>
    </location>
</feature>
<dbReference type="InterPro" id="IPR022052">
    <property type="entry name" value="Histone-bd_RBBP4-like_N"/>
</dbReference>
<accession>A0AAV9IYK6</accession>
<proteinExistence type="predicted"/>
<dbReference type="InterPro" id="IPR036322">
    <property type="entry name" value="WD40_repeat_dom_sf"/>
</dbReference>
<feature type="region of interest" description="Disordered" evidence="6">
    <location>
        <begin position="1"/>
        <end position="46"/>
    </location>
</feature>
<dbReference type="SUPFAM" id="SSF50978">
    <property type="entry name" value="WD40 repeat-like"/>
    <property type="match status" value="1"/>
</dbReference>
<dbReference type="PROSITE" id="PS50294">
    <property type="entry name" value="WD_REPEATS_REGION"/>
    <property type="match status" value="2"/>
</dbReference>
<feature type="compositionally biased region" description="Low complexity" evidence="6">
    <location>
        <begin position="132"/>
        <end position="142"/>
    </location>
</feature>
<evidence type="ECO:0000259" key="7">
    <source>
        <dbReference type="Pfam" id="PF12265"/>
    </source>
</evidence>
<feature type="domain" description="Histone-binding protein RBBP4-like N-terminal" evidence="7">
    <location>
        <begin position="49"/>
        <end position="109"/>
    </location>
</feature>
<dbReference type="InterPro" id="IPR019775">
    <property type="entry name" value="WD40_repeat_CS"/>
</dbReference>
<gene>
    <name evidence="8" type="ORF">CDCA_CDCA11G3256</name>
</gene>
<evidence type="ECO:0000256" key="5">
    <source>
        <dbReference type="PROSITE-ProRule" id="PRU00221"/>
    </source>
</evidence>